<sequence>MNASQPDTAHDVIDVLTADHREFEQLIVQITDGPTPTARRETADVLIAELVRHAVAEEMFVYPAIREHLPNGDQVVEHDKQEHHELEVLMKRLEGLDAADPKFLVVVGELEGVLRDHVLDEEGEQFPLLRANIPADRLVSLKDRVETAKKAAPTRPHPGAPNSKLFHLVAGPGVGMVDRLRDRLSGRSTSTD</sequence>
<dbReference type="RefSeq" id="WP_012923731.1">
    <property type="nucleotide sequence ID" value="NC_013729.1"/>
</dbReference>
<evidence type="ECO:0000313" key="2">
    <source>
        <dbReference type="EMBL" id="ADB35178.1"/>
    </source>
</evidence>
<dbReference type="EMBL" id="CP001736">
    <property type="protein sequence ID" value="ADB35178.1"/>
    <property type="molecule type" value="Genomic_DNA"/>
</dbReference>
<feature type="domain" description="Hemerythrin-like" evidence="1">
    <location>
        <begin position="12"/>
        <end position="129"/>
    </location>
</feature>
<evidence type="ECO:0000259" key="1">
    <source>
        <dbReference type="Pfam" id="PF01814"/>
    </source>
</evidence>
<dbReference type="InterPro" id="IPR012312">
    <property type="entry name" value="Hemerythrin-like"/>
</dbReference>
<accession>D2PUC7</accession>
<reference evidence="2 3" key="2">
    <citation type="journal article" date="2010" name="Stand. Genomic Sci.">
        <title>Complete genome sequence of Kribbella flavida type strain (IFO 14399).</title>
        <authorList>
            <person name="Pukall R."/>
            <person name="Lapidus A."/>
            <person name="Glavina Del Rio T."/>
            <person name="Copeland A."/>
            <person name="Tice H."/>
            <person name="Cheng J.-F."/>
            <person name="Lucas S."/>
            <person name="Chen F."/>
            <person name="Nolan M."/>
            <person name="LaButti K."/>
            <person name="Pati A."/>
            <person name="Ivanova N."/>
            <person name="Mavrommatis K."/>
            <person name="Mikhailova N."/>
            <person name="Pitluck S."/>
            <person name="Bruce D."/>
            <person name="Goodwin L."/>
            <person name="Land M."/>
            <person name="Hauser L."/>
            <person name="Chang Y.-J."/>
            <person name="Jeffries C.D."/>
            <person name="Chen A."/>
            <person name="Palaniappan K."/>
            <person name="Chain P."/>
            <person name="Rohde M."/>
            <person name="Goeker M."/>
            <person name="Bristow J."/>
            <person name="Eisen J.A."/>
            <person name="Markowitz V."/>
            <person name="Hugenholtz P."/>
            <person name="Kyrpides N.C."/>
            <person name="Klenk H.-P."/>
            <person name="Brettin T."/>
        </authorList>
    </citation>
    <scope>NUCLEOTIDE SEQUENCE [LARGE SCALE GENOMIC DNA]</scope>
    <source>
        <strain evidence="3">DSM 17836 / JCM 10339 / NBRC 14399</strain>
    </source>
</reference>
<dbReference type="CDD" id="cd12108">
    <property type="entry name" value="Hr-like"/>
    <property type="match status" value="1"/>
</dbReference>
<dbReference type="PANTHER" id="PTHR35585:SF1">
    <property type="entry name" value="HHE DOMAIN PROTEIN (AFU_ORTHOLOGUE AFUA_4G00730)"/>
    <property type="match status" value="1"/>
</dbReference>
<dbReference type="STRING" id="479435.Kfla_6175"/>
<dbReference type="KEGG" id="kfl:Kfla_6175"/>
<dbReference type="Pfam" id="PF01814">
    <property type="entry name" value="Hemerythrin"/>
    <property type="match status" value="1"/>
</dbReference>
<name>D2PUC7_KRIFD</name>
<organism evidence="2 3">
    <name type="scientific">Kribbella flavida (strain DSM 17836 / JCM 10339 / NBRC 14399)</name>
    <dbReference type="NCBI Taxonomy" id="479435"/>
    <lineage>
        <taxon>Bacteria</taxon>
        <taxon>Bacillati</taxon>
        <taxon>Actinomycetota</taxon>
        <taxon>Actinomycetes</taxon>
        <taxon>Propionibacteriales</taxon>
        <taxon>Kribbellaceae</taxon>
        <taxon>Kribbella</taxon>
    </lineage>
</organism>
<dbReference type="PANTHER" id="PTHR35585">
    <property type="entry name" value="HHE DOMAIN PROTEIN (AFU_ORTHOLOGUE AFUA_4G00730)"/>
    <property type="match status" value="1"/>
</dbReference>
<dbReference type="AlphaFoldDB" id="D2PUC7"/>
<reference evidence="3" key="1">
    <citation type="submission" date="2009-09" db="EMBL/GenBank/DDBJ databases">
        <title>The complete genome of Kribbella flavida DSM 17836.</title>
        <authorList>
            <consortium name="US DOE Joint Genome Institute (JGI-PGF)"/>
            <person name="Lucas S."/>
            <person name="Copeland A."/>
            <person name="Lapidus A."/>
            <person name="Glavina del Rio T."/>
            <person name="Dalin E."/>
            <person name="Tice H."/>
            <person name="Bruce D."/>
            <person name="Goodwin L."/>
            <person name="Pitluck S."/>
            <person name="Kyrpides N."/>
            <person name="Mavromatis K."/>
            <person name="Ivanova N."/>
            <person name="Saunders E."/>
            <person name="Brettin T."/>
            <person name="Detter J.C."/>
            <person name="Han C."/>
            <person name="Larimer F."/>
            <person name="Land M."/>
            <person name="Hauser L."/>
            <person name="Markowitz V."/>
            <person name="Cheng J.-F."/>
            <person name="Hugenholtz P."/>
            <person name="Woyke T."/>
            <person name="Wu D."/>
            <person name="Pukall R."/>
            <person name="Klenk H.-P."/>
            <person name="Eisen J.A."/>
        </authorList>
    </citation>
    <scope>NUCLEOTIDE SEQUENCE [LARGE SCALE GENOMIC DNA]</scope>
    <source>
        <strain evidence="3">DSM 17836 / JCM 10339 / NBRC 14399</strain>
    </source>
</reference>
<dbReference type="HOGENOM" id="CLU_079417_2_2_11"/>
<protein>
    <submittedName>
        <fullName evidence="2">Hemerythrin HHE cation binding domain protein</fullName>
    </submittedName>
</protein>
<proteinExistence type="predicted"/>
<gene>
    <name evidence="2" type="ordered locus">Kfla_6175</name>
</gene>
<keyword evidence="3" id="KW-1185">Reference proteome</keyword>
<dbReference type="Proteomes" id="UP000007967">
    <property type="component" value="Chromosome"/>
</dbReference>
<dbReference type="eggNOG" id="COG5592">
    <property type="taxonomic scope" value="Bacteria"/>
</dbReference>
<dbReference type="OrthoDB" id="9793637at2"/>
<evidence type="ECO:0000313" key="3">
    <source>
        <dbReference type="Proteomes" id="UP000007967"/>
    </source>
</evidence>
<dbReference type="Gene3D" id="1.20.120.520">
    <property type="entry name" value="nmb1532 protein domain like"/>
    <property type="match status" value="1"/>
</dbReference>